<keyword evidence="3" id="KW-0274">FAD</keyword>
<keyword evidence="4" id="KW-0560">Oxidoreductase</keyword>
<name>A0A1Y2GEK3_9FUNG</name>
<evidence type="ECO:0000256" key="4">
    <source>
        <dbReference type="ARBA" id="ARBA00023002"/>
    </source>
</evidence>
<dbReference type="Gene3D" id="3.50.50.60">
    <property type="entry name" value="FAD/NAD(P)-binding domain"/>
    <property type="match status" value="1"/>
</dbReference>
<dbReference type="Proteomes" id="UP000193648">
    <property type="component" value="Unassembled WGS sequence"/>
</dbReference>
<dbReference type="AlphaFoldDB" id="A0A1Y2GEK3"/>
<dbReference type="EMBL" id="MCFF01000036">
    <property type="protein sequence ID" value="ORZ08755.1"/>
    <property type="molecule type" value="Genomic_DNA"/>
</dbReference>
<proteinExistence type="inferred from homology"/>
<dbReference type="PANTHER" id="PTHR47356">
    <property type="entry name" value="FAD-DEPENDENT MONOOXYGENASE ASQG-RELATED"/>
    <property type="match status" value="1"/>
</dbReference>
<evidence type="ECO:0000256" key="2">
    <source>
        <dbReference type="ARBA" id="ARBA00022630"/>
    </source>
</evidence>
<dbReference type="GeneID" id="33572255"/>
<dbReference type="InParanoid" id="A0A1Y2GEK3"/>
<evidence type="ECO:0000256" key="3">
    <source>
        <dbReference type="ARBA" id="ARBA00022827"/>
    </source>
</evidence>
<feature type="domain" description="FAD-binding" evidence="5">
    <location>
        <begin position="17"/>
        <end position="185"/>
    </location>
</feature>
<evidence type="ECO:0000256" key="1">
    <source>
        <dbReference type="ARBA" id="ARBA00007992"/>
    </source>
</evidence>
<organism evidence="6 7">
    <name type="scientific">Lobosporangium transversale</name>
    <dbReference type="NCBI Taxonomy" id="64571"/>
    <lineage>
        <taxon>Eukaryota</taxon>
        <taxon>Fungi</taxon>
        <taxon>Fungi incertae sedis</taxon>
        <taxon>Mucoromycota</taxon>
        <taxon>Mortierellomycotina</taxon>
        <taxon>Mortierellomycetes</taxon>
        <taxon>Mortierellales</taxon>
        <taxon>Mortierellaceae</taxon>
        <taxon>Lobosporangium</taxon>
    </lineage>
</organism>
<dbReference type="PRINTS" id="PR00420">
    <property type="entry name" value="RNGMNOXGNASE"/>
</dbReference>
<protein>
    <recommendedName>
        <fullName evidence="5">FAD-binding domain-containing protein</fullName>
    </recommendedName>
</protein>
<feature type="domain" description="FAD-binding" evidence="5">
    <location>
        <begin position="305"/>
        <end position="367"/>
    </location>
</feature>
<dbReference type="GO" id="GO:0071949">
    <property type="term" value="F:FAD binding"/>
    <property type="evidence" value="ECO:0007669"/>
    <property type="project" value="InterPro"/>
</dbReference>
<reference evidence="6 7" key="1">
    <citation type="submission" date="2016-07" db="EMBL/GenBank/DDBJ databases">
        <title>Pervasive Adenine N6-methylation of Active Genes in Fungi.</title>
        <authorList>
            <consortium name="DOE Joint Genome Institute"/>
            <person name="Mondo S.J."/>
            <person name="Dannebaum R.O."/>
            <person name="Kuo R.C."/>
            <person name="Labutti K."/>
            <person name="Haridas S."/>
            <person name="Kuo A."/>
            <person name="Salamov A."/>
            <person name="Ahrendt S.R."/>
            <person name="Lipzen A."/>
            <person name="Sullivan W."/>
            <person name="Andreopoulos W.B."/>
            <person name="Clum A."/>
            <person name="Lindquist E."/>
            <person name="Daum C."/>
            <person name="Ramamoorthy G.K."/>
            <person name="Gryganskyi A."/>
            <person name="Culley D."/>
            <person name="Magnuson J.K."/>
            <person name="James T.Y."/>
            <person name="O'Malley M.A."/>
            <person name="Stajich J.E."/>
            <person name="Spatafora J.W."/>
            <person name="Visel A."/>
            <person name="Grigoriev I.V."/>
        </authorList>
    </citation>
    <scope>NUCLEOTIDE SEQUENCE [LARGE SCALE GENOMIC DNA]</scope>
    <source>
        <strain evidence="6 7">NRRL 3116</strain>
    </source>
</reference>
<comment type="similarity">
    <text evidence="1">Belongs to the paxM FAD-dependent monooxygenase family.</text>
</comment>
<accession>A0A1Y2GEK3</accession>
<dbReference type="SUPFAM" id="SSF51905">
    <property type="entry name" value="FAD/NAD(P)-binding domain"/>
    <property type="match status" value="1"/>
</dbReference>
<dbReference type="Pfam" id="PF01494">
    <property type="entry name" value="FAD_binding_3"/>
    <property type="match status" value="2"/>
</dbReference>
<dbReference type="InterPro" id="IPR002938">
    <property type="entry name" value="FAD-bd"/>
</dbReference>
<sequence length="459" mass="51966">METQNHQQTETKSEKPNVMIVGAGLGGLLLGILLERAGIPYHIYERATKLRALGSALTLGANILPVFEQLGLLPALEEISLPVPSLDIYKSDMKLFGSIKLMGRKGTGYENLLFERPRLYELLLKHVPSEKITQGKKVIRAEEKESDKVVIHCEDGSTFEGDILVGADGAYSKIRQDLFNRMGEEGTPVPKEDLEDMVLGDICMVGVAKPSHPEKYPQLKSNISHFMCVLGKDRKSWHAVSVPNNHICWSLIVQLTEAEVKEQKFRNTEWTPESNEAMIKDFYDLPSPMGGTMGELIDETPKDLISRVFLEEKIFKTWFHGRTVLLGDACHKMLPGAGQGAVNAMQDATVLANCIYNMAGRSQESVIAGFEEYYRQRYPHALQKFNVSKEWSMVMFGQTWIERMVRHIMVKYTPEWLFMRTHTKNFAHRPQIAWLPLAETRGMLPALPQEGVRKLLHEN</sequence>
<evidence type="ECO:0000259" key="5">
    <source>
        <dbReference type="Pfam" id="PF01494"/>
    </source>
</evidence>
<dbReference type="OrthoDB" id="655030at2759"/>
<dbReference type="GO" id="GO:0004497">
    <property type="term" value="F:monooxygenase activity"/>
    <property type="evidence" value="ECO:0007669"/>
    <property type="project" value="InterPro"/>
</dbReference>
<dbReference type="InterPro" id="IPR036188">
    <property type="entry name" value="FAD/NAD-bd_sf"/>
</dbReference>
<keyword evidence="2" id="KW-0285">Flavoprotein</keyword>
<evidence type="ECO:0000313" key="6">
    <source>
        <dbReference type="EMBL" id="ORZ08755.1"/>
    </source>
</evidence>
<dbReference type="InterPro" id="IPR050562">
    <property type="entry name" value="FAD_mOase_fung"/>
</dbReference>
<gene>
    <name evidence="6" type="ORF">BCR41DRAFT_424339</name>
</gene>
<dbReference type="STRING" id="64571.A0A1Y2GEK3"/>
<comment type="caution">
    <text evidence="6">The sequence shown here is derived from an EMBL/GenBank/DDBJ whole genome shotgun (WGS) entry which is preliminary data.</text>
</comment>
<dbReference type="PANTHER" id="PTHR47356:SF2">
    <property type="entry name" value="FAD-BINDING DOMAIN-CONTAINING PROTEIN-RELATED"/>
    <property type="match status" value="1"/>
</dbReference>
<evidence type="ECO:0000313" key="7">
    <source>
        <dbReference type="Proteomes" id="UP000193648"/>
    </source>
</evidence>
<keyword evidence="7" id="KW-1185">Reference proteome</keyword>
<dbReference type="RefSeq" id="XP_021878538.1">
    <property type="nucleotide sequence ID" value="XM_022030413.1"/>
</dbReference>